<gene>
    <name evidence="3" type="primary">LOC110425482</name>
</gene>
<feature type="region of interest" description="Disordered" evidence="1">
    <location>
        <begin position="76"/>
        <end position="201"/>
    </location>
</feature>
<dbReference type="RefSeq" id="XP_021296088.1">
    <property type="nucleotide sequence ID" value="XM_021440413.1"/>
</dbReference>
<feature type="compositionally biased region" description="Polar residues" evidence="1">
    <location>
        <begin position="132"/>
        <end position="143"/>
    </location>
</feature>
<feature type="compositionally biased region" description="Basic and acidic residues" evidence="1">
    <location>
        <begin position="100"/>
        <end position="124"/>
    </location>
</feature>
<protein>
    <submittedName>
        <fullName evidence="3">Early nodulin-75-like</fullName>
    </submittedName>
</protein>
<name>A0A6J1BA91_9ROSI</name>
<organism evidence="2 3">
    <name type="scientific">Herrania umbratica</name>
    <dbReference type="NCBI Taxonomy" id="108875"/>
    <lineage>
        <taxon>Eukaryota</taxon>
        <taxon>Viridiplantae</taxon>
        <taxon>Streptophyta</taxon>
        <taxon>Embryophyta</taxon>
        <taxon>Tracheophyta</taxon>
        <taxon>Spermatophyta</taxon>
        <taxon>Magnoliopsida</taxon>
        <taxon>eudicotyledons</taxon>
        <taxon>Gunneridae</taxon>
        <taxon>Pentapetalae</taxon>
        <taxon>rosids</taxon>
        <taxon>malvids</taxon>
        <taxon>Malvales</taxon>
        <taxon>Malvaceae</taxon>
        <taxon>Byttnerioideae</taxon>
        <taxon>Herrania</taxon>
    </lineage>
</organism>
<evidence type="ECO:0000313" key="2">
    <source>
        <dbReference type="Proteomes" id="UP000504621"/>
    </source>
</evidence>
<dbReference type="GeneID" id="110425482"/>
<evidence type="ECO:0000256" key="1">
    <source>
        <dbReference type="SAM" id="MobiDB-lite"/>
    </source>
</evidence>
<feature type="compositionally biased region" description="Low complexity" evidence="1">
    <location>
        <begin position="21"/>
        <end position="58"/>
    </location>
</feature>
<dbReference type="AlphaFoldDB" id="A0A6J1BA91"/>
<accession>A0A6J1BA91</accession>
<feature type="region of interest" description="Disordered" evidence="1">
    <location>
        <begin position="1"/>
        <end position="64"/>
    </location>
</feature>
<proteinExistence type="predicted"/>
<sequence length="211" mass="23985">MFDPPKKHSPLGNGAPENSLPSQSPASIPYSSSCPSLQARLPTPSDYESSYSSPGPYYTQPLVAFPPTHQTSLYLPQQLQRWQEHGDEHRPQKLPSPEQVGRKQYLDKHDLPSPETLHHLDKQPSDLVTCPTPHQESEYTNLQKKPMKERIPNQLEVPVPEIYDPVPTNNRNNCEQRKENKQLQTQPIPRPFSEEYPPGHEPPRCACCSIL</sequence>
<keyword evidence="2" id="KW-1185">Reference proteome</keyword>
<reference evidence="3" key="1">
    <citation type="submission" date="2025-08" db="UniProtKB">
        <authorList>
            <consortium name="RefSeq"/>
        </authorList>
    </citation>
    <scope>IDENTIFICATION</scope>
    <source>
        <tissue evidence="3">Leaf</tissue>
    </source>
</reference>
<feature type="compositionally biased region" description="Basic and acidic residues" evidence="1">
    <location>
        <begin position="82"/>
        <end position="91"/>
    </location>
</feature>
<dbReference type="Proteomes" id="UP000504621">
    <property type="component" value="Unplaced"/>
</dbReference>
<evidence type="ECO:0000313" key="3">
    <source>
        <dbReference type="RefSeq" id="XP_021296088.1"/>
    </source>
</evidence>